<gene>
    <name evidence="15 17" type="primary">dapE</name>
    <name evidence="17" type="ORF">NCTC11370_00855</name>
</gene>
<keyword evidence="18" id="KW-1185">Reference proteome</keyword>
<feature type="binding site" evidence="15">
    <location>
        <position position="75"/>
    </location>
    <ligand>
        <name>Zn(2+)</name>
        <dbReference type="ChEBI" id="CHEBI:29105"/>
        <label>1</label>
    </ligand>
</feature>
<evidence type="ECO:0000256" key="8">
    <source>
        <dbReference type="ARBA" id="ARBA00022801"/>
    </source>
</evidence>
<dbReference type="Proteomes" id="UP000254554">
    <property type="component" value="Unassembled WGS sequence"/>
</dbReference>
<reference evidence="17 18" key="1">
    <citation type="submission" date="2018-06" db="EMBL/GenBank/DDBJ databases">
        <authorList>
            <consortium name="Pathogen Informatics"/>
            <person name="Doyle S."/>
        </authorList>
    </citation>
    <scope>NUCLEOTIDE SEQUENCE [LARGE SCALE GENOMIC DNA]</scope>
    <source>
        <strain evidence="17 18">NCTC11370</strain>
    </source>
</reference>
<dbReference type="AlphaFoldDB" id="A0A377G7L2"/>
<dbReference type="NCBIfam" id="NF009557">
    <property type="entry name" value="PRK13009.1"/>
    <property type="match status" value="1"/>
</dbReference>
<dbReference type="InterPro" id="IPR002933">
    <property type="entry name" value="Peptidase_M20"/>
</dbReference>
<evidence type="ECO:0000256" key="11">
    <source>
        <dbReference type="ARBA" id="ARBA00023154"/>
    </source>
</evidence>
<evidence type="ECO:0000256" key="2">
    <source>
        <dbReference type="ARBA" id="ARBA00006746"/>
    </source>
</evidence>
<accession>A0A377G7L2</accession>
<evidence type="ECO:0000256" key="1">
    <source>
        <dbReference type="ARBA" id="ARBA00005130"/>
    </source>
</evidence>
<keyword evidence="6 15" id="KW-0028">Amino-acid biosynthesis</keyword>
<protein>
    <recommendedName>
        <fullName evidence="5 15">Succinyl-diaminopimelate desuccinylase</fullName>
        <shortName evidence="15">SDAP desuccinylase</shortName>
        <ecNumber evidence="4 15">3.5.1.18</ecNumber>
    </recommendedName>
    <alternativeName>
        <fullName evidence="13 15">N-succinyl-LL-2,6-diaminoheptanedioate amidohydrolase</fullName>
    </alternativeName>
</protein>
<dbReference type="Pfam" id="PF01546">
    <property type="entry name" value="Peptidase_M20"/>
    <property type="match status" value="1"/>
</dbReference>
<comment type="function">
    <text evidence="15">Catalyzes the hydrolysis of N-succinyl-L,L-diaminopimelic acid (SDAP), forming succinate and LL-2,6-diaminopimelate (DAP), an intermediate involved in the bacterial biosynthesis of lysine and meso-diaminopimelic acid, an essential component of bacterial cell walls.</text>
</comment>
<keyword evidence="12 15" id="KW-0170">Cobalt</keyword>
<dbReference type="EC" id="3.5.1.18" evidence="4 15"/>
<dbReference type="HAMAP" id="MF_01690">
    <property type="entry name" value="DapE"/>
    <property type="match status" value="1"/>
</dbReference>
<dbReference type="EMBL" id="UGGT01000001">
    <property type="protein sequence ID" value="STO20796.1"/>
    <property type="molecule type" value="Genomic_DNA"/>
</dbReference>
<dbReference type="CDD" id="cd03891">
    <property type="entry name" value="M20_DapE_proteobac"/>
    <property type="match status" value="1"/>
</dbReference>
<dbReference type="Gene3D" id="3.40.630.10">
    <property type="entry name" value="Zn peptidases"/>
    <property type="match status" value="2"/>
</dbReference>
<comment type="cofactor">
    <cofactor evidence="15">
        <name>Zn(2+)</name>
        <dbReference type="ChEBI" id="CHEBI:29105"/>
    </cofactor>
    <cofactor evidence="15">
        <name>Co(2+)</name>
        <dbReference type="ChEBI" id="CHEBI:48828"/>
    </cofactor>
    <text evidence="15">Binds 2 Zn(2+) or Co(2+) ions per subunit.</text>
</comment>
<evidence type="ECO:0000256" key="14">
    <source>
        <dbReference type="ARBA" id="ARBA00051301"/>
    </source>
</evidence>
<dbReference type="GO" id="GO:0008777">
    <property type="term" value="F:acetylornithine deacetylase activity"/>
    <property type="evidence" value="ECO:0007669"/>
    <property type="project" value="TreeGrafter"/>
</dbReference>
<evidence type="ECO:0000256" key="3">
    <source>
        <dbReference type="ARBA" id="ARBA00011738"/>
    </source>
</evidence>
<evidence type="ECO:0000256" key="13">
    <source>
        <dbReference type="ARBA" id="ARBA00031891"/>
    </source>
</evidence>
<dbReference type="GO" id="GO:0019877">
    <property type="term" value="P:diaminopimelate biosynthetic process"/>
    <property type="evidence" value="ECO:0007669"/>
    <property type="project" value="UniProtKB-UniRule"/>
</dbReference>
<evidence type="ECO:0000256" key="5">
    <source>
        <dbReference type="ARBA" id="ARBA00022391"/>
    </source>
</evidence>
<keyword evidence="11 15" id="KW-0457">Lysine biosynthesis</keyword>
<feature type="active site" evidence="15">
    <location>
        <position position="77"/>
    </location>
</feature>
<evidence type="ECO:0000256" key="15">
    <source>
        <dbReference type="HAMAP-Rule" id="MF_01690"/>
    </source>
</evidence>
<dbReference type="GO" id="GO:0008270">
    <property type="term" value="F:zinc ion binding"/>
    <property type="evidence" value="ECO:0007669"/>
    <property type="project" value="UniProtKB-UniRule"/>
</dbReference>
<evidence type="ECO:0000256" key="9">
    <source>
        <dbReference type="ARBA" id="ARBA00022833"/>
    </source>
</evidence>
<feature type="binding site" evidence="15">
    <location>
        <position position="143"/>
    </location>
    <ligand>
        <name>Zn(2+)</name>
        <dbReference type="ChEBI" id="CHEBI:29105"/>
        <label>2</label>
    </ligand>
</feature>
<feature type="binding site" evidence="15">
    <location>
        <position position="108"/>
    </location>
    <ligand>
        <name>Zn(2+)</name>
        <dbReference type="ChEBI" id="CHEBI:29105"/>
        <label>2</label>
    </ligand>
</feature>
<dbReference type="GO" id="GO:0009089">
    <property type="term" value="P:lysine biosynthetic process via diaminopimelate"/>
    <property type="evidence" value="ECO:0007669"/>
    <property type="project" value="UniProtKB-UniRule"/>
</dbReference>
<evidence type="ECO:0000256" key="12">
    <source>
        <dbReference type="ARBA" id="ARBA00023285"/>
    </source>
</evidence>
<dbReference type="InterPro" id="IPR036264">
    <property type="entry name" value="Bact_exopeptidase_dim_dom"/>
</dbReference>
<evidence type="ECO:0000256" key="7">
    <source>
        <dbReference type="ARBA" id="ARBA00022723"/>
    </source>
</evidence>
<comment type="subunit">
    <text evidence="3 15">Homodimer.</text>
</comment>
<evidence type="ECO:0000259" key="16">
    <source>
        <dbReference type="Pfam" id="PF07687"/>
    </source>
</evidence>
<dbReference type="GO" id="GO:0009014">
    <property type="term" value="F:succinyl-diaminopimelate desuccinylase activity"/>
    <property type="evidence" value="ECO:0007669"/>
    <property type="project" value="UniProtKB-UniRule"/>
</dbReference>
<evidence type="ECO:0000313" key="18">
    <source>
        <dbReference type="Proteomes" id="UP000254554"/>
    </source>
</evidence>
<feature type="binding site" evidence="15">
    <location>
        <position position="358"/>
    </location>
    <ligand>
        <name>Zn(2+)</name>
        <dbReference type="ChEBI" id="CHEBI:29105"/>
        <label>2</label>
    </ligand>
</feature>
<dbReference type="SUPFAM" id="SSF53187">
    <property type="entry name" value="Zn-dependent exopeptidases"/>
    <property type="match status" value="1"/>
</dbReference>
<comment type="pathway">
    <text evidence="1 15">Amino-acid biosynthesis; L-lysine biosynthesis via DAP pathway; LL-2,6-diaminopimelate from (S)-tetrahydrodipicolinate (succinylase route): step 3/3.</text>
</comment>
<dbReference type="RefSeq" id="WP_010653093.1">
    <property type="nucleotide sequence ID" value="NZ_JAPHOO010000001.1"/>
</dbReference>
<dbReference type="GO" id="GO:0006526">
    <property type="term" value="P:L-arginine biosynthetic process"/>
    <property type="evidence" value="ECO:0007669"/>
    <property type="project" value="TreeGrafter"/>
</dbReference>
<dbReference type="UniPathway" id="UPA00034">
    <property type="reaction ID" value="UER00021"/>
</dbReference>
<keyword evidence="8 15" id="KW-0378">Hydrolase</keyword>
<comment type="catalytic activity">
    <reaction evidence="14 15">
        <text>N-succinyl-(2S,6S)-2,6-diaminopimelate + H2O = (2S,6S)-2,6-diaminopimelate + succinate</text>
        <dbReference type="Rhea" id="RHEA:22608"/>
        <dbReference type="ChEBI" id="CHEBI:15377"/>
        <dbReference type="ChEBI" id="CHEBI:30031"/>
        <dbReference type="ChEBI" id="CHEBI:57609"/>
        <dbReference type="ChEBI" id="CHEBI:58087"/>
        <dbReference type="EC" id="3.5.1.18"/>
    </reaction>
</comment>
<dbReference type="PANTHER" id="PTHR43808">
    <property type="entry name" value="ACETYLORNITHINE DEACETYLASE"/>
    <property type="match status" value="1"/>
</dbReference>
<feature type="domain" description="Peptidase M20 dimerisation" evidence="16">
    <location>
        <begin position="185"/>
        <end position="287"/>
    </location>
</feature>
<evidence type="ECO:0000313" key="17">
    <source>
        <dbReference type="EMBL" id="STO20796.1"/>
    </source>
</evidence>
<dbReference type="PANTHER" id="PTHR43808:SF31">
    <property type="entry name" value="N-ACETYL-L-CITRULLINE DEACETYLASE"/>
    <property type="match status" value="1"/>
</dbReference>
<evidence type="ECO:0000256" key="4">
    <source>
        <dbReference type="ARBA" id="ARBA00011921"/>
    </source>
</evidence>
<evidence type="ECO:0000256" key="6">
    <source>
        <dbReference type="ARBA" id="ARBA00022605"/>
    </source>
</evidence>
<dbReference type="GO" id="GO:0050897">
    <property type="term" value="F:cobalt ion binding"/>
    <property type="evidence" value="ECO:0007669"/>
    <property type="project" value="UniProtKB-UniRule"/>
</dbReference>
<organism evidence="17 18">
    <name type="scientific">Fluoribacter dumoffii</name>
    <dbReference type="NCBI Taxonomy" id="463"/>
    <lineage>
        <taxon>Bacteria</taxon>
        <taxon>Pseudomonadati</taxon>
        <taxon>Pseudomonadota</taxon>
        <taxon>Gammaproteobacteria</taxon>
        <taxon>Legionellales</taxon>
        <taxon>Legionellaceae</taxon>
        <taxon>Fluoribacter</taxon>
    </lineage>
</organism>
<dbReference type="InterPro" id="IPR011650">
    <property type="entry name" value="Peptidase_M20_dimer"/>
</dbReference>
<dbReference type="InterPro" id="IPR050072">
    <property type="entry name" value="Peptidase_M20A"/>
</dbReference>
<dbReference type="STRING" id="1094715.GCA_000236165_01566"/>
<proteinExistence type="inferred from homology"/>
<sequence>MTESVTPSLFRELQEVLTQLVSFPSITPEDAGCQEFMIEFLEQAGFMCQRMNKGPVSNFFASYGESGPLLVFAGHTDVVPVGDLKKWSSNPFVLENKNGILFGRGVADMKGSLACMLLMAQRFTTTYPKFNGRLGFLITSGEEGNDYDLGTPYVMQLLKNQGIHIDYCIVGEPSSTQEIGDVLKIGRRGSLSAKITVHGKQGHVAYPHLADNPIHKISPALAELTTTLWDQGNHHFPPTSMQITHLHSGGEASNIIPGELSLHLNFRYSTEQTHGLLKEKVTTTFQKYDLNPHIEWRLSGEPFLTAHGPLLNSCREAIIELTGNSPELSTSGGTSDGRFIAPYGVEVVELGPVNATIHQVNEQVSLHDLCLLENLYFSICEKLLIN</sequence>
<dbReference type="NCBIfam" id="TIGR01246">
    <property type="entry name" value="dapE_proteo"/>
    <property type="match status" value="1"/>
</dbReference>
<dbReference type="OrthoDB" id="9809784at2"/>
<keyword evidence="9 15" id="KW-0862">Zinc</keyword>
<evidence type="ECO:0000256" key="10">
    <source>
        <dbReference type="ARBA" id="ARBA00022915"/>
    </source>
</evidence>
<dbReference type="GeneID" id="93292528"/>
<feature type="active site" description="Proton acceptor" evidence="15">
    <location>
        <position position="142"/>
    </location>
</feature>
<feature type="binding site" evidence="15">
    <location>
        <position position="108"/>
    </location>
    <ligand>
        <name>Zn(2+)</name>
        <dbReference type="ChEBI" id="CHEBI:29105"/>
        <label>1</label>
    </ligand>
</feature>
<dbReference type="Pfam" id="PF07687">
    <property type="entry name" value="M20_dimer"/>
    <property type="match status" value="1"/>
</dbReference>
<dbReference type="SUPFAM" id="SSF55031">
    <property type="entry name" value="Bacterial exopeptidase dimerisation domain"/>
    <property type="match status" value="1"/>
</dbReference>
<dbReference type="InterPro" id="IPR005941">
    <property type="entry name" value="DapE_proteobac"/>
</dbReference>
<keyword evidence="10 15" id="KW-0220">Diaminopimelate biosynthesis</keyword>
<name>A0A377G7L2_9GAMM</name>
<keyword evidence="7 15" id="KW-0479">Metal-binding</keyword>
<comment type="similarity">
    <text evidence="2 15">Belongs to the peptidase M20A family. DapE subfamily.</text>
</comment>
<feature type="binding site" evidence="15">
    <location>
        <position position="172"/>
    </location>
    <ligand>
        <name>Zn(2+)</name>
        <dbReference type="ChEBI" id="CHEBI:29105"/>
        <label>1</label>
    </ligand>
</feature>